<keyword evidence="2" id="KW-1185">Reference proteome</keyword>
<name>A0ACB9RU72_9MYRT</name>
<dbReference type="Proteomes" id="UP001057402">
    <property type="component" value="Chromosome 3"/>
</dbReference>
<protein>
    <submittedName>
        <fullName evidence="1">Uncharacterized protein</fullName>
    </submittedName>
</protein>
<evidence type="ECO:0000313" key="1">
    <source>
        <dbReference type="EMBL" id="KAI4381124.1"/>
    </source>
</evidence>
<gene>
    <name evidence="1" type="ORF">MLD38_007232</name>
</gene>
<sequence>MSIDKEETAAAAPVELYKGINGLEKLVLRDGRGSSIEVYLYGAIEFRVEGLETLDYQDNLQNRERCCSCTEQEAAITFEGEVNKIYLSTPTKTAIIDHEKKRTFVIRKDGLPNTVVWNPGDKKAKAMVDFVDEEYKYMPCVESAAIEKSITLKPGEEWKGRQELSAVPSSYCSGQLDPQRVLESC</sequence>
<comment type="caution">
    <text evidence="1">The sequence shown here is derived from an EMBL/GenBank/DDBJ whole genome shotgun (WGS) entry which is preliminary data.</text>
</comment>
<proteinExistence type="predicted"/>
<reference evidence="2" key="1">
    <citation type="journal article" date="2023" name="Front. Plant Sci.">
        <title>Chromosomal-level genome assembly of Melastoma candidum provides insights into trichome evolution.</title>
        <authorList>
            <person name="Zhong Y."/>
            <person name="Wu W."/>
            <person name="Sun C."/>
            <person name="Zou P."/>
            <person name="Liu Y."/>
            <person name="Dai S."/>
            <person name="Zhou R."/>
        </authorList>
    </citation>
    <scope>NUCLEOTIDE SEQUENCE [LARGE SCALE GENOMIC DNA]</scope>
</reference>
<dbReference type="EMBL" id="CM042882">
    <property type="protein sequence ID" value="KAI4381124.1"/>
    <property type="molecule type" value="Genomic_DNA"/>
</dbReference>
<organism evidence="1 2">
    <name type="scientific">Melastoma candidum</name>
    <dbReference type="NCBI Taxonomy" id="119954"/>
    <lineage>
        <taxon>Eukaryota</taxon>
        <taxon>Viridiplantae</taxon>
        <taxon>Streptophyta</taxon>
        <taxon>Embryophyta</taxon>
        <taxon>Tracheophyta</taxon>
        <taxon>Spermatophyta</taxon>
        <taxon>Magnoliopsida</taxon>
        <taxon>eudicotyledons</taxon>
        <taxon>Gunneridae</taxon>
        <taxon>Pentapetalae</taxon>
        <taxon>rosids</taxon>
        <taxon>malvids</taxon>
        <taxon>Myrtales</taxon>
        <taxon>Melastomataceae</taxon>
        <taxon>Melastomatoideae</taxon>
        <taxon>Melastomateae</taxon>
        <taxon>Melastoma</taxon>
    </lineage>
</organism>
<accession>A0ACB9RU72</accession>
<evidence type="ECO:0000313" key="2">
    <source>
        <dbReference type="Proteomes" id="UP001057402"/>
    </source>
</evidence>